<keyword evidence="8" id="KW-0970">Cilium biogenesis/degradation</keyword>
<accession>A0A1S3P276</accession>
<keyword evidence="4" id="KW-0813">Transport</keyword>
<dbReference type="Proteomes" id="UP001652741">
    <property type="component" value="Chromosome ssa22"/>
</dbReference>
<dbReference type="GO" id="GO:0030030">
    <property type="term" value="P:cell projection organization"/>
    <property type="evidence" value="ECO:0007669"/>
    <property type="project" value="UniProtKB-KW"/>
</dbReference>
<gene>
    <name evidence="16" type="primary">cplane2</name>
</gene>
<evidence type="ECO:0000256" key="11">
    <source>
        <dbReference type="ARBA" id="ARBA00023134"/>
    </source>
</evidence>
<dbReference type="RefSeq" id="XP_014021641.1">
    <property type="nucleotide sequence ID" value="XM_014166166.2"/>
</dbReference>
<name>A0A1S3P276_SALSA</name>
<dbReference type="InterPro" id="IPR039677">
    <property type="entry name" value="RSG1"/>
</dbReference>
<evidence type="ECO:0000256" key="8">
    <source>
        <dbReference type="ARBA" id="ARBA00022794"/>
    </source>
</evidence>
<evidence type="ECO:0000313" key="16">
    <source>
        <dbReference type="RefSeq" id="XP_014021641.1"/>
    </source>
</evidence>
<dbReference type="PRINTS" id="PR00449">
    <property type="entry name" value="RASTRNSFRMNG"/>
</dbReference>
<evidence type="ECO:0000256" key="13">
    <source>
        <dbReference type="ARBA" id="ARBA00023273"/>
    </source>
</evidence>
<dbReference type="GO" id="GO:0006887">
    <property type="term" value="P:exocytosis"/>
    <property type="evidence" value="ECO:0007669"/>
    <property type="project" value="UniProtKB-KW"/>
</dbReference>
<evidence type="ECO:0000256" key="2">
    <source>
        <dbReference type="ARBA" id="ARBA00006270"/>
    </source>
</evidence>
<dbReference type="GO" id="GO:0003924">
    <property type="term" value="F:GTPase activity"/>
    <property type="evidence" value="ECO:0007669"/>
    <property type="project" value="InterPro"/>
</dbReference>
<dbReference type="AlphaFoldDB" id="A0A1S3P276"/>
<keyword evidence="5" id="KW-0268">Exocytosis</keyword>
<dbReference type="KEGG" id="sasa:106582763"/>
<evidence type="ECO:0000256" key="10">
    <source>
        <dbReference type="ARBA" id="ARBA00023069"/>
    </source>
</evidence>
<dbReference type="SMART" id="SM00175">
    <property type="entry name" value="RAB"/>
    <property type="match status" value="1"/>
</dbReference>
<dbReference type="PANTHER" id="PTHR14983:SF1">
    <property type="entry name" value="CILIOGENESIS AND PLANAR POLARITY EFFECTOR 2"/>
    <property type="match status" value="1"/>
</dbReference>
<keyword evidence="9" id="KW-0653">Protein transport</keyword>
<keyword evidence="6" id="KW-0963">Cytoplasm</keyword>
<evidence type="ECO:0000256" key="9">
    <source>
        <dbReference type="ARBA" id="ARBA00022927"/>
    </source>
</evidence>
<keyword evidence="15" id="KW-1185">Reference proteome</keyword>
<protein>
    <recommendedName>
        <fullName evidence="3">Ciliogenesis and planar polarity effector 2</fullName>
    </recommendedName>
    <alternativeName>
        <fullName evidence="14">REM2- and Rab-like small GTPase 1</fullName>
    </alternativeName>
</protein>
<proteinExistence type="inferred from homology"/>
<keyword evidence="12" id="KW-0206">Cytoskeleton</keyword>
<dbReference type="SUPFAM" id="SSF52540">
    <property type="entry name" value="P-loop containing nucleoside triphosphate hydrolases"/>
    <property type="match status" value="1"/>
</dbReference>
<dbReference type="PaxDb" id="8030-ENSSSAP00000084922"/>
<evidence type="ECO:0000256" key="1">
    <source>
        <dbReference type="ARBA" id="ARBA00004120"/>
    </source>
</evidence>
<sequence length="266" mass="29890">MPRQCVVEPHDMAQVLDPGSIVVADWHRSADSKEFFSRILHKKKRRNFGLLEALVMPPNVSVDTVHYKIFISGKSGVGKTALAARLAGLNIPNMHYETTGIETTVVYWPVKLRESGRVLFFRLQLWDCGENALRRFDHLLPSCKEQVDAILFLFSFTDRASFDGLSNQIARGSEPCDRVVKLVVGTKFDLFMHTDVTEREVTRFQEVWGLPVFRMGGDVSNVSNLGEVAPLLNCLAEHLWHQDCVATRSTILPVSTQSEAANVVHV</sequence>
<dbReference type="GeneID" id="106582763"/>
<evidence type="ECO:0000256" key="12">
    <source>
        <dbReference type="ARBA" id="ARBA00023212"/>
    </source>
</evidence>
<dbReference type="Pfam" id="PF00071">
    <property type="entry name" value="Ras"/>
    <property type="match status" value="1"/>
</dbReference>
<dbReference type="STRING" id="8030.ENSSSAP00000084922"/>
<dbReference type="InterPro" id="IPR027417">
    <property type="entry name" value="P-loop_NTPase"/>
</dbReference>
<dbReference type="GO" id="GO:0005525">
    <property type="term" value="F:GTP binding"/>
    <property type="evidence" value="ECO:0007669"/>
    <property type="project" value="UniProtKB-KW"/>
</dbReference>
<evidence type="ECO:0000256" key="6">
    <source>
        <dbReference type="ARBA" id="ARBA00022490"/>
    </source>
</evidence>
<dbReference type="InterPro" id="IPR001806">
    <property type="entry name" value="Small_GTPase"/>
</dbReference>
<comment type="similarity">
    <text evidence="2">Belongs to the small GTPase superfamily. Rab family.</text>
</comment>
<keyword evidence="13" id="KW-0966">Cell projection</keyword>
<reference evidence="16" key="1">
    <citation type="submission" date="2025-08" db="UniProtKB">
        <authorList>
            <consortium name="RefSeq"/>
        </authorList>
    </citation>
    <scope>IDENTIFICATION</scope>
</reference>
<dbReference type="CTD" id="79363"/>
<dbReference type="OrthoDB" id="10266641at2759"/>
<evidence type="ECO:0000256" key="3">
    <source>
        <dbReference type="ARBA" id="ARBA00021423"/>
    </source>
</evidence>
<dbReference type="GO" id="GO:0015031">
    <property type="term" value="P:protein transport"/>
    <property type="evidence" value="ECO:0007669"/>
    <property type="project" value="UniProtKB-KW"/>
</dbReference>
<dbReference type="Bgee" id="ENSSSAG00000068777">
    <property type="expression patterns" value="Expressed in immature gonad and 22 other cell types or tissues"/>
</dbReference>
<dbReference type="PROSITE" id="PS51419">
    <property type="entry name" value="RAB"/>
    <property type="match status" value="1"/>
</dbReference>
<comment type="subcellular location">
    <subcellularLocation>
        <location evidence="1">Cytoplasm</location>
        <location evidence="1">Cytoskeleton</location>
        <location evidence="1">Cilium basal body</location>
    </subcellularLocation>
</comment>
<dbReference type="PANTHER" id="PTHR14983">
    <property type="entry name" value="CILIOGENESIS AND PLANAR POLARITY EFFECTOR 2"/>
    <property type="match status" value="1"/>
</dbReference>
<keyword evidence="11" id="KW-0342">GTP-binding</keyword>
<evidence type="ECO:0000256" key="4">
    <source>
        <dbReference type="ARBA" id="ARBA00022448"/>
    </source>
</evidence>
<evidence type="ECO:0000313" key="15">
    <source>
        <dbReference type="Proteomes" id="UP001652741"/>
    </source>
</evidence>
<keyword evidence="10" id="KW-0969">Cilium</keyword>
<evidence type="ECO:0000256" key="7">
    <source>
        <dbReference type="ARBA" id="ARBA00022741"/>
    </source>
</evidence>
<organism evidence="15 16">
    <name type="scientific">Salmo salar</name>
    <name type="common">Atlantic salmon</name>
    <dbReference type="NCBI Taxonomy" id="8030"/>
    <lineage>
        <taxon>Eukaryota</taxon>
        <taxon>Metazoa</taxon>
        <taxon>Chordata</taxon>
        <taxon>Craniata</taxon>
        <taxon>Vertebrata</taxon>
        <taxon>Euteleostomi</taxon>
        <taxon>Actinopterygii</taxon>
        <taxon>Neopterygii</taxon>
        <taxon>Teleostei</taxon>
        <taxon>Protacanthopterygii</taxon>
        <taxon>Salmoniformes</taxon>
        <taxon>Salmonidae</taxon>
        <taxon>Salmoninae</taxon>
        <taxon>Salmo</taxon>
    </lineage>
</organism>
<evidence type="ECO:0000256" key="5">
    <source>
        <dbReference type="ARBA" id="ARBA00022483"/>
    </source>
</evidence>
<evidence type="ECO:0000256" key="14">
    <source>
        <dbReference type="ARBA" id="ARBA00030243"/>
    </source>
</evidence>
<dbReference type="Gene3D" id="3.40.50.300">
    <property type="entry name" value="P-loop containing nucleotide triphosphate hydrolases"/>
    <property type="match status" value="1"/>
</dbReference>
<keyword evidence="7" id="KW-0547">Nucleotide-binding</keyword>